<dbReference type="OrthoDB" id="1918258at2759"/>
<dbReference type="PANTHER" id="PTHR33785:SF5">
    <property type="entry name" value="SERINE_ARGININE REPETITIVE MATRIX PROTEIN"/>
    <property type="match status" value="1"/>
</dbReference>
<evidence type="ECO:0000256" key="1">
    <source>
        <dbReference type="SAM" id="MobiDB-lite"/>
    </source>
</evidence>
<proteinExistence type="predicted"/>
<organism evidence="2 3">
    <name type="scientific">Zingiber officinale</name>
    <name type="common">Ginger</name>
    <name type="synonym">Amomum zingiber</name>
    <dbReference type="NCBI Taxonomy" id="94328"/>
    <lineage>
        <taxon>Eukaryota</taxon>
        <taxon>Viridiplantae</taxon>
        <taxon>Streptophyta</taxon>
        <taxon>Embryophyta</taxon>
        <taxon>Tracheophyta</taxon>
        <taxon>Spermatophyta</taxon>
        <taxon>Magnoliopsida</taxon>
        <taxon>Liliopsida</taxon>
        <taxon>Zingiberales</taxon>
        <taxon>Zingiberaceae</taxon>
        <taxon>Zingiber</taxon>
    </lineage>
</organism>
<feature type="compositionally biased region" description="Polar residues" evidence="1">
    <location>
        <begin position="167"/>
        <end position="178"/>
    </location>
</feature>
<comment type="caution">
    <text evidence="2">The sequence shown here is derived from an EMBL/GenBank/DDBJ whole genome shotgun (WGS) entry which is preliminary data.</text>
</comment>
<keyword evidence="3" id="KW-1185">Reference proteome</keyword>
<accession>A0A8J5L8T5</accession>
<dbReference type="EMBL" id="JACMSC010000010">
    <property type="protein sequence ID" value="KAG6504745.1"/>
    <property type="molecule type" value="Genomic_DNA"/>
</dbReference>
<evidence type="ECO:0000313" key="2">
    <source>
        <dbReference type="EMBL" id="KAG6504745.1"/>
    </source>
</evidence>
<evidence type="ECO:0000313" key="3">
    <source>
        <dbReference type="Proteomes" id="UP000734854"/>
    </source>
</evidence>
<sequence length="318" mass="35341">MAQRTGGICSSRSSRSPVGSSISSLLVLSLFCCLTWIRMGTEEVVDLLDRHWFFLNVLKSNHPTQAPPSLRPTLPSSPDKTKALGVVGTPCHVKAATRKLLREPSMPNPTRTRPEESSTATCSRKILAVSTLARAPSLPVYCNDDDDSMQQNRDRSRSMLAKKSKLQRSSSSGWATLNPSIPRFRPPPRDRPAIQGKKWRSYSDLESFEVQGFKDLGFVFDGVMSSTGSLANVIPGLRDKKPSDGHREYGKGLATRPYLSEAWWFEERVAHAPPKLVWAETITGAEMKQQLRSWARTVACNARERNADSIHHLSLGLQ</sequence>
<protein>
    <submittedName>
        <fullName evidence="2">Uncharacterized protein</fullName>
    </submittedName>
</protein>
<dbReference type="Proteomes" id="UP000734854">
    <property type="component" value="Unassembled WGS sequence"/>
</dbReference>
<dbReference type="AlphaFoldDB" id="A0A8J5L8T5"/>
<name>A0A8J5L8T5_ZINOF</name>
<reference evidence="2 3" key="1">
    <citation type="submission" date="2020-08" db="EMBL/GenBank/DDBJ databases">
        <title>Plant Genome Project.</title>
        <authorList>
            <person name="Zhang R.-G."/>
        </authorList>
    </citation>
    <scope>NUCLEOTIDE SEQUENCE [LARGE SCALE GENOMIC DNA]</scope>
    <source>
        <tissue evidence="2">Rhizome</tissue>
    </source>
</reference>
<dbReference type="PANTHER" id="PTHR33785">
    <property type="entry name" value="OS06G0550800 PROTEIN"/>
    <property type="match status" value="1"/>
</dbReference>
<feature type="region of interest" description="Disordered" evidence="1">
    <location>
        <begin position="102"/>
        <end position="122"/>
    </location>
</feature>
<feature type="region of interest" description="Disordered" evidence="1">
    <location>
        <begin position="141"/>
        <end position="196"/>
    </location>
</feature>
<gene>
    <name evidence="2" type="ORF">ZIOFF_037092</name>
</gene>